<organism evidence="1 2">
    <name type="scientific">Oxalicibacterium solurbis</name>
    <dbReference type="NCBI Taxonomy" id="69280"/>
    <lineage>
        <taxon>Bacteria</taxon>
        <taxon>Pseudomonadati</taxon>
        <taxon>Pseudomonadota</taxon>
        <taxon>Betaproteobacteria</taxon>
        <taxon>Burkholderiales</taxon>
        <taxon>Oxalobacteraceae</taxon>
        <taxon>Oxalicibacterium</taxon>
    </lineage>
</organism>
<gene>
    <name evidence="1" type="ORF">GCM10011430_11410</name>
</gene>
<dbReference type="Proteomes" id="UP000627205">
    <property type="component" value="Unassembled WGS sequence"/>
</dbReference>
<reference evidence="1" key="2">
    <citation type="submission" date="2020-09" db="EMBL/GenBank/DDBJ databases">
        <authorList>
            <person name="Sun Q."/>
            <person name="Sedlacek I."/>
        </authorList>
    </citation>
    <scope>NUCLEOTIDE SEQUENCE</scope>
    <source>
        <strain evidence="1">CCM 7664</strain>
    </source>
</reference>
<protein>
    <recommendedName>
        <fullName evidence="3">GIY-YIG domain-containing protein</fullName>
    </recommendedName>
</protein>
<dbReference type="RefSeq" id="WP_188420076.1">
    <property type="nucleotide sequence ID" value="NZ_BMDP01000002.1"/>
</dbReference>
<reference evidence="1" key="1">
    <citation type="journal article" date="2014" name="Int. J. Syst. Evol. Microbiol.">
        <title>Complete genome sequence of Corynebacterium casei LMG S-19264T (=DSM 44701T), isolated from a smear-ripened cheese.</title>
        <authorList>
            <consortium name="US DOE Joint Genome Institute (JGI-PGF)"/>
            <person name="Walter F."/>
            <person name="Albersmeier A."/>
            <person name="Kalinowski J."/>
            <person name="Ruckert C."/>
        </authorList>
    </citation>
    <scope>NUCLEOTIDE SEQUENCE</scope>
    <source>
        <strain evidence="1">CCM 7664</strain>
    </source>
</reference>
<evidence type="ECO:0000313" key="2">
    <source>
        <dbReference type="Proteomes" id="UP000627205"/>
    </source>
</evidence>
<name>A0A8J3AZP4_9BURK</name>
<accession>A0A8J3AZP4</accession>
<evidence type="ECO:0008006" key="3">
    <source>
        <dbReference type="Google" id="ProtNLM"/>
    </source>
</evidence>
<proteinExistence type="predicted"/>
<dbReference type="AlphaFoldDB" id="A0A8J3AZP4"/>
<keyword evidence="2" id="KW-1185">Reference proteome</keyword>
<comment type="caution">
    <text evidence="1">The sequence shown here is derived from an EMBL/GenBank/DDBJ whole genome shotgun (WGS) entry which is preliminary data.</text>
</comment>
<dbReference type="EMBL" id="BMDP01000002">
    <property type="protein sequence ID" value="GGI53967.1"/>
    <property type="molecule type" value="Genomic_DNA"/>
</dbReference>
<evidence type="ECO:0000313" key="1">
    <source>
        <dbReference type="EMBL" id="GGI53967.1"/>
    </source>
</evidence>
<sequence>MPQSASFLFKNSVEFLSIDDVEKIPPRIRGIYVLYKEAENKRMDVVYVGMARGENSGAKGRLRSHKEKKSNLWTHFSVFEVWDNITKEQVEELEGLFRHLYRLDTQANKLNIQRRHKTLLKIRRKNMIDWIYSKPQTPEKGKHRVKK</sequence>